<proteinExistence type="predicted"/>
<dbReference type="EMBL" id="JBHFEH010000005">
    <property type="protein sequence ID" value="KAL2057458.1"/>
    <property type="molecule type" value="Genomic_DNA"/>
</dbReference>
<sequence length="134" mass="15353">MYSKIMRQICESRPWGKRVAFRSLKWLLCQEVQLPMAEFLEAISIDTNAEGTTIEVSKTDVLYICHNFVVHDKSTQHAQIRSSVRARVSEITSRFFSLRGTVLCSGDMSFCLSQDKFWVHGYHLDGGECILWSG</sequence>
<name>A0ABR4BNC2_9LECA</name>
<gene>
    <name evidence="1" type="ORF">ABVK25_002511</name>
</gene>
<reference evidence="1 2" key="1">
    <citation type="submission" date="2024-09" db="EMBL/GenBank/DDBJ databases">
        <title>Rethinking Asexuality: The Enigmatic Case of Functional Sexual Genes in Lepraria (Stereocaulaceae).</title>
        <authorList>
            <person name="Doellman M."/>
            <person name="Sun Y."/>
            <person name="Barcenas-Pena A."/>
            <person name="Lumbsch H.T."/>
            <person name="Grewe F."/>
        </authorList>
    </citation>
    <scope>NUCLEOTIDE SEQUENCE [LARGE SCALE GENOMIC DNA]</scope>
    <source>
        <strain evidence="1 2">Grewe 0041</strain>
    </source>
</reference>
<evidence type="ECO:0000313" key="1">
    <source>
        <dbReference type="EMBL" id="KAL2057458.1"/>
    </source>
</evidence>
<protein>
    <submittedName>
        <fullName evidence="1">Uncharacterized protein</fullName>
    </submittedName>
</protein>
<organism evidence="1 2">
    <name type="scientific">Lepraria finkii</name>
    <dbReference type="NCBI Taxonomy" id="1340010"/>
    <lineage>
        <taxon>Eukaryota</taxon>
        <taxon>Fungi</taxon>
        <taxon>Dikarya</taxon>
        <taxon>Ascomycota</taxon>
        <taxon>Pezizomycotina</taxon>
        <taxon>Lecanoromycetes</taxon>
        <taxon>OSLEUM clade</taxon>
        <taxon>Lecanoromycetidae</taxon>
        <taxon>Lecanorales</taxon>
        <taxon>Lecanorineae</taxon>
        <taxon>Stereocaulaceae</taxon>
        <taxon>Lepraria</taxon>
    </lineage>
</organism>
<accession>A0ABR4BNC2</accession>
<evidence type="ECO:0000313" key="2">
    <source>
        <dbReference type="Proteomes" id="UP001590951"/>
    </source>
</evidence>
<dbReference type="Proteomes" id="UP001590951">
    <property type="component" value="Unassembled WGS sequence"/>
</dbReference>
<comment type="caution">
    <text evidence="1">The sequence shown here is derived from an EMBL/GenBank/DDBJ whole genome shotgun (WGS) entry which is preliminary data.</text>
</comment>
<keyword evidence="2" id="KW-1185">Reference proteome</keyword>